<accession>A0A101LYH9</accession>
<gene>
    <name evidence="2" type="ORF">ABT39_MTgene5814</name>
</gene>
<organism evidence="2">
    <name type="scientific">Picea glauca</name>
    <name type="common">White spruce</name>
    <name type="synonym">Pinus glauca</name>
    <dbReference type="NCBI Taxonomy" id="3330"/>
    <lineage>
        <taxon>Eukaryota</taxon>
        <taxon>Viridiplantae</taxon>
        <taxon>Streptophyta</taxon>
        <taxon>Embryophyta</taxon>
        <taxon>Tracheophyta</taxon>
        <taxon>Spermatophyta</taxon>
        <taxon>Pinopsida</taxon>
        <taxon>Pinidae</taxon>
        <taxon>Conifers I</taxon>
        <taxon>Pinales</taxon>
        <taxon>Pinaceae</taxon>
        <taxon>Picea</taxon>
    </lineage>
</organism>
<geneLocation type="mitochondrion" evidence="2"/>
<comment type="caution">
    <text evidence="2">The sequence shown here is derived from an EMBL/GenBank/DDBJ whole genome shotgun (WGS) entry which is preliminary data.</text>
</comment>
<reference evidence="2" key="1">
    <citation type="journal article" date="2015" name="Genome Biol. Evol.">
        <title>Organellar Genomes of White Spruce (Picea glauca): Assembly and Annotation.</title>
        <authorList>
            <person name="Jackman S.D."/>
            <person name="Warren R.L."/>
            <person name="Gibb E.A."/>
            <person name="Vandervalk B.P."/>
            <person name="Mohamadi H."/>
            <person name="Chu J."/>
            <person name="Raymond A."/>
            <person name="Pleasance S."/>
            <person name="Coope R."/>
            <person name="Wildung M.R."/>
            <person name="Ritland C.E."/>
            <person name="Bousquet J."/>
            <person name="Jones S.J."/>
            <person name="Bohlmann J."/>
            <person name="Birol I."/>
        </authorList>
    </citation>
    <scope>NUCLEOTIDE SEQUENCE [LARGE SCALE GENOMIC DNA]</scope>
    <source>
        <tissue evidence="2">Flushing bud</tissue>
    </source>
</reference>
<feature type="compositionally biased region" description="Low complexity" evidence="1">
    <location>
        <begin position="57"/>
        <end position="71"/>
    </location>
</feature>
<name>A0A101LYH9_PICGL</name>
<dbReference type="EMBL" id="LKAM01000007">
    <property type="protein sequence ID" value="KUM47627.1"/>
    <property type="molecule type" value="Genomic_DNA"/>
</dbReference>
<dbReference type="AlphaFoldDB" id="A0A101LYH9"/>
<sequence>MLGIQKSVPGRDETKLLFLRTNPEQVNLVWLPRKRIDSADALSELDDPPSKLSLVGLLGRAGPRRGPQLQRADTTMETERTSPPICKCTGRRGLGRKRGMSSILSLFSDACSS</sequence>
<protein>
    <submittedName>
        <fullName evidence="2">Uncharacterized protein</fullName>
    </submittedName>
</protein>
<evidence type="ECO:0000256" key="1">
    <source>
        <dbReference type="SAM" id="MobiDB-lite"/>
    </source>
</evidence>
<feature type="region of interest" description="Disordered" evidence="1">
    <location>
        <begin position="57"/>
        <end position="93"/>
    </location>
</feature>
<keyword evidence="2" id="KW-0496">Mitochondrion</keyword>
<proteinExistence type="predicted"/>
<evidence type="ECO:0000313" key="2">
    <source>
        <dbReference type="EMBL" id="KUM47627.1"/>
    </source>
</evidence>